<proteinExistence type="predicted"/>
<accession>A0A0M0JEW3</accession>
<reference evidence="3" key="1">
    <citation type="journal article" date="2015" name="PLoS Genet.">
        <title>Genome Sequence and Transcriptome Analyses of Chrysochromulina tobin: Metabolic Tools for Enhanced Algal Fitness in the Prominent Order Prymnesiales (Haptophyceae).</title>
        <authorList>
            <person name="Hovde B.T."/>
            <person name="Deodato C.R."/>
            <person name="Hunsperger H.M."/>
            <person name="Ryken S.A."/>
            <person name="Yost W."/>
            <person name="Jha R.K."/>
            <person name="Patterson J."/>
            <person name="Monnat R.J. Jr."/>
            <person name="Barlow S.B."/>
            <person name="Starkenburg S.R."/>
            <person name="Cattolico R.A."/>
        </authorList>
    </citation>
    <scope>NUCLEOTIDE SEQUENCE</scope>
    <source>
        <strain evidence="3">CCMP291</strain>
    </source>
</reference>
<gene>
    <name evidence="2" type="ORF">Ctob_006762</name>
</gene>
<keyword evidence="3" id="KW-1185">Reference proteome</keyword>
<evidence type="ECO:0000313" key="2">
    <source>
        <dbReference type="EMBL" id="KOO25129.1"/>
    </source>
</evidence>
<evidence type="ECO:0000256" key="1">
    <source>
        <dbReference type="SAM" id="MobiDB-lite"/>
    </source>
</evidence>
<dbReference type="Pfam" id="PF14769">
    <property type="entry name" value="CLAMP"/>
    <property type="match status" value="1"/>
</dbReference>
<protein>
    <submittedName>
        <fullName evidence="2">Coiled-coil domain-containing protein c16orf93-like protein</fullName>
    </submittedName>
</protein>
<evidence type="ECO:0000313" key="3">
    <source>
        <dbReference type="Proteomes" id="UP000037460"/>
    </source>
</evidence>
<sequence>MKAGTFLLYADLQPEGLAALDAARDEDAAKATLSQLLSLGGQAKRMEVLLELYMNALRFARAHSFSVEKTSTFFSIIKRNHEEMAEAFLPPHKSWEFLKALLLMHSVQRPPHSVGIFTLSEVQLITKFALENYYDHFKLYRYAFTLKHVKQVDVRTSWQEQPPDSFPPLSEGLPVEPEPEPEPEPPAYVEPPPIALNADVSEAVKAAVEAQIAAQVAAIKANLEAQYAQTAAAHQAKLAALEAKVK</sequence>
<dbReference type="EMBL" id="JWZX01003016">
    <property type="protein sequence ID" value="KOO25129.1"/>
    <property type="molecule type" value="Genomic_DNA"/>
</dbReference>
<dbReference type="AlphaFoldDB" id="A0A0M0JEW3"/>
<feature type="compositionally biased region" description="Pro residues" evidence="1">
    <location>
        <begin position="184"/>
        <end position="193"/>
    </location>
</feature>
<dbReference type="InterPro" id="IPR032727">
    <property type="entry name" value="CLAMP"/>
</dbReference>
<dbReference type="Proteomes" id="UP000037460">
    <property type="component" value="Unassembled WGS sequence"/>
</dbReference>
<feature type="region of interest" description="Disordered" evidence="1">
    <location>
        <begin position="159"/>
        <end position="193"/>
    </location>
</feature>
<organism evidence="2 3">
    <name type="scientific">Chrysochromulina tobinii</name>
    <dbReference type="NCBI Taxonomy" id="1460289"/>
    <lineage>
        <taxon>Eukaryota</taxon>
        <taxon>Haptista</taxon>
        <taxon>Haptophyta</taxon>
        <taxon>Prymnesiophyceae</taxon>
        <taxon>Prymnesiales</taxon>
        <taxon>Chrysochromulinaceae</taxon>
        <taxon>Chrysochromulina</taxon>
    </lineage>
</organism>
<dbReference type="PANTHER" id="PTHR28457">
    <property type="entry name" value="COILED-COIL DOMAIN-CONTAINING PROTEIN 189"/>
    <property type="match status" value="1"/>
</dbReference>
<comment type="caution">
    <text evidence="2">The sequence shown here is derived from an EMBL/GenBank/DDBJ whole genome shotgun (WGS) entry which is preliminary data.</text>
</comment>
<name>A0A0M0JEW3_9EUKA</name>
<dbReference type="OrthoDB" id="425082at2759"/>
<dbReference type="PANTHER" id="PTHR28457:SF1">
    <property type="entry name" value="CILIA- AND FLAGELLA-ASSOCIATED PROTEIN 119"/>
    <property type="match status" value="1"/>
</dbReference>